<keyword evidence="3" id="KW-1185">Reference proteome</keyword>
<evidence type="ECO:0000256" key="1">
    <source>
        <dbReference type="SAM" id="Phobius"/>
    </source>
</evidence>
<reference evidence="3" key="1">
    <citation type="journal article" date="2019" name="Int. J. Syst. Evol. Microbiol.">
        <title>The Global Catalogue of Microorganisms (GCM) 10K type strain sequencing project: providing services to taxonomists for standard genome sequencing and annotation.</title>
        <authorList>
            <consortium name="The Broad Institute Genomics Platform"/>
            <consortium name="The Broad Institute Genome Sequencing Center for Infectious Disease"/>
            <person name="Wu L."/>
            <person name="Ma J."/>
        </authorList>
    </citation>
    <scope>NUCLEOTIDE SEQUENCE [LARGE SCALE GENOMIC DNA]</scope>
    <source>
        <strain evidence="3">CCUG 49571</strain>
    </source>
</reference>
<keyword evidence="1" id="KW-0812">Transmembrane</keyword>
<gene>
    <name evidence="2" type="ORF">ACFO3S_00035</name>
</gene>
<dbReference type="RefSeq" id="WP_378090932.1">
    <property type="nucleotide sequence ID" value="NZ_JBHSEP010000001.1"/>
</dbReference>
<evidence type="ECO:0000313" key="2">
    <source>
        <dbReference type="EMBL" id="MFC4596612.1"/>
    </source>
</evidence>
<comment type="caution">
    <text evidence="2">The sequence shown here is derived from an EMBL/GenBank/DDBJ whole genome shotgun (WGS) entry which is preliminary data.</text>
</comment>
<proteinExistence type="predicted"/>
<dbReference type="Proteomes" id="UP001596028">
    <property type="component" value="Unassembled WGS sequence"/>
</dbReference>
<evidence type="ECO:0000313" key="3">
    <source>
        <dbReference type="Proteomes" id="UP001596028"/>
    </source>
</evidence>
<name>A0ABV9F3Q1_9BACL</name>
<sequence>MLWLYYGLYLILSAAALALLNRQDKQLLLIKLLIVASIPGLGWLLPTIWSQKPRPRSEQQFAEYVEQQEREHSIRRIGVFHGVEKQRELDVVPIEDALVASRHQDRRQALIEVLKQDTIKYIEVLQLAVNNEDTETSHYAVSAIMEMKRKLLIALQELEVRYEQDQRHAETAKAYIDVLAVYVRSGFLDERTKRKYQYTYLSVLTNYLKQHEKEELLFAAKLETEIELGIFAEAEQTALQYVECFPLSEQAYLSLMKYYFTVRSSRKLEETLIRLKNSPIRLSNAGLTAVRFWSEGEANEQQRQI</sequence>
<keyword evidence="1" id="KW-0472">Membrane</keyword>
<organism evidence="2 3">
    <name type="scientific">Cohnella hongkongensis</name>
    <dbReference type="NCBI Taxonomy" id="178337"/>
    <lineage>
        <taxon>Bacteria</taxon>
        <taxon>Bacillati</taxon>
        <taxon>Bacillota</taxon>
        <taxon>Bacilli</taxon>
        <taxon>Bacillales</taxon>
        <taxon>Paenibacillaceae</taxon>
        <taxon>Cohnella</taxon>
    </lineage>
</organism>
<protein>
    <submittedName>
        <fullName evidence="2">Uncharacterized protein</fullName>
    </submittedName>
</protein>
<dbReference type="EMBL" id="JBHSEP010000001">
    <property type="protein sequence ID" value="MFC4596612.1"/>
    <property type="molecule type" value="Genomic_DNA"/>
</dbReference>
<feature type="transmembrane region" description="Helical" evidence="1">
    <location>
        <begin position="6"/>
        <end position="21"/>
    </location>
</feature>
<feature type="transmembrane region" description="Helical" evidence="1">
    <location>
        <begin position="28"/>
        <end position="49"/>
    </location>
</feature>
<accession>A0ABV9F3Q1</accession>
<keyword evidence="1" id="KW-1133">Transmembrane helix</keyword>